<evidence type="ECO:0000256" key="3">
    <source>
        <dbReference type="SAM" id="MobiDB-lite"/>
    </source>
</evidence>
<dbReference type="KEGG" id="mik:FOE78_06755"/>
<evidence type="ECO:0008006" key="6">
    <source>
        <dbReference type="Google" id="ProtNLM"/>
    </source>
</evidence>
<keyword evidence="5" id="KW-1185">Reference proteome</keyword>
<keyword evidence="2" id="KW-0843">Virulence</keyword>
<dbReference type="OrthoDB" id="4181857at2"/>
<dbReference type="RefSeq" id="WP_143985614.1">
    <property type="nucleotide sequence ID" value="NZ_CP041692.1"/>
</dbReference>
<dbReference type="InterPro" id="IPR017850">
    <property type="entry name" value="Alkaline_phosphatase_core_sf"/>
</dbReference>
<dbReference type="InterPro" id="IPR007312">
    <property type="entry name" value="Phosphoesterase"/>
</dbReference>
<dbReference type="Pfam" id="PF04185">
    <property type="entry name" value="Phosphoesterase"/>
    <property type="match status" value="1"/>
</dbReference>
<evidence type="ECO:0000313" key="4">
    <source>
        <dbReference type="EMBL" id="QDP95646.1"/>
    </source>
</evidence>
<evidence type="ECO:0000256" key="2">
    <source>
        <dbReference type="ARBA" id="ARBA00023026"/>
    </source>
</evidence>
<dbReference type="Gene3D" id="3.40.720.10">
    <property type="entry name" value="Alkaline Phosphatase, subunit A"/>
    <property type="match status" value="2"/>
</dbReference>
<accession>A0A516PWU8</accession>
<evidence type="ECO:0000313" key="5">
    <source>
        <dbReference type="Proteomes" id="UP000319263"/>
    </source>
</evidence>
<organism evidence="4 5">
    <name type="scientific">Microlunatus elymi</name>
    <dbReference type="NCBI Taxonomy" id="2596828"/>
    <lineage>
        <taxon>Bacteria</taxon>
        <taxon>Bacillati</taxon>
        <taxon>Actinomycetota</taxon>
        <taxon>Actinomycetes</taxon>
        <taxon>Propionibacteriales</taxon>
        <taxon>Propionibacteriaceae</taxon>
        <taxon>Microlunatus</taxon>
    </lineage>
</organism>
<dbReference type="PANTHER" id="PTHR31956:SF1">
    <property type="entry name" value="NON-SPECIFIC PHOSPHOLIPASE C1"/>
    <property type="match status" value="1"/>
</dbReference>
<dbReference type="GO" id="GO:0042578">
    <property type="term" value="F:phosphoric ester hydrolase activity"/>
    <property type="evidence" value="ECO:0007669"/>
    <property type="project" value="UniProtKB-ARBA"/>
</dbReference>
<proteinExistence type="predicted"/>
<dbReference type="EMBL" id="CP041692">
    <property type="protein sequence ID" value="QDP95646.1"/>
    <property type="molecule type" value="Genomic_DNA"/>
</dbReference>
<dbReference type="GO" id="GO:0009395">
    <property type="term" value="P:phospholipid catabolic process"/>
    <property type="evidence" value="ECO:0007669"/>
    <property type="project" value="TreeGrafter"/>
</dbReference>
<feature type="region of interest" description="Disordered" evidence="3">
    <location>
        <begin position="460"/>
        <end position="481"/>
    </location>
</feature>
<dbReference type="Proteomes" id="UP000319263">
    <property type="component" value="Chromosome"/>
</dbReference>
<gene>
    <name evidence="4" type="ORF">FOE78_06755</name>
</gene>
<reference evidence="4 5" key="1">
    <citation type="submission" date="2019-07" db="EMBL/GenBank/DDBJ databases">
        <title>Microlunatus dokdonensis sp. nov. isolated from the rhizospheric soil of the wild plant Elymus tsukushiensis.</title>
        <authorList>
            <person name="Ghim S.-Y."/>
            <person name="Hwang Y.-J."/>
            <person name="Son J.-S."/>
            <person name="Shin J.-H."/>
        </authorList>
    </citation>
    <scope>NUCLEOTIDE SEQUENCE [LARGE SCALE GENOMIC DNA]</scope>
    <source>
        <strain evidence="4 5">KUDC0627</strain>
    </source>
</reference>
<protein>
    <recommendedName>
        <fullName evidence="6">Phospholipase C</fullName>
    </recommendedName>
</protein>
<evidence type="ECO:0000256" key="1">
    <source>
        <dbReference type="ARBA" id="ARBA00022801"/>
    </source>
</evidence>
<dbReference type="AlphaFoldDB" id="A0A516PWU8"/>
<dbReference type="PANTHER" id="PTHR31956">
    <property type="entry name" value="NON-SPECIFIC PHOSPHOLIPASE C4-RELATED"/>
    <property type="match status" value="1"/>
</dbReference>
<keyword evidence="1" id="KW-0378">Hydrolase</keyword>
<sequence>MSTIDHVVVLALENRSFDHMLGFLAHPDPAFDGLLTAEGYSNPGWNGGPAVVASPIAKRVLPVGPDHSHNAVMEQLAVVGSGAGRKATNTGFVASYERKGRGLVPPPYRGLLAPLLNLVAGRLGSSRMAANRGPLVMQCQPPAQVPVLSELAREYAVCTRWFCSVPGETWPNRNFLHAATSDGATDIELRFYANRTIFEVLEEAGCDWRIYHDDTPQVWAFPRLWDTPERHARWFPLADFARHVAEGSLPNYTFIEPNHRPPLHTLDHEPLVGVPDVSNNQHPENNLVSDAAYDGFVDDGDTDFARAEQLLAMVYEALRGNPALFEHTVLLVTYDEHGGLYDHVPPPCDVPAPGSGSTTPPERRLLRLAHALLRRSAAAFDFTMLGPRVPTVVISPLVPAGTVDARIHDHATVPATLRLLFAPDEVPLTARDAWAQRHPFHTVMTLDRPRSDLPDLSGYLPPKVGSADVSREAPGGRPETARVKPWVPEYYDAFMQLGRDVSQRLASVGEPEVVSPGPTPTVASAAQVSTEFALAAERHRRQHGGE</sequence>
<name>A0A516PWU8_9ACTN</name>